<dbReference type="PROSITE" id="PS01153">
    <property type="entry name" value="NOL1_NOP2_SUN"/>
    <property type="match status" value="1"/>
</dbReference>
<dbReference type="CDD" id="cd02440">
    <property type="entry name" value="AdoMet_MTases"/>
    <property type="match status" value="1"/>
</dbReference>
<dbReference type="InterPro" id="IPR001678">
    <property type="entry name" value="MeTrfase_RsmB-F_NOP2_dom"/>
</dbReference>
<dbReference type="AlphaFoldDB" id="A0A7T9DJI7"/>
<dbReference type="Gene3D" id="3.30.70.1170">
    <property type="entry name" value="Sun protein, domain 3"/>
    <property type="match status" value="1"/>
</dbReference>
<keyword evidence="5" id="KW-0694">RNA-binding</keyword>
<dbReference type="Proteomes" id="UP000596004">
    <property type="component" value="Chromosome"/>
</dbReference>
<feature type="domain" description="SAM-dependent MTase RsmB/NOP-type" evidence="6">
    <location>
        <begin position="25"/>
        <end position="309"/>
    </location>
</feature>
<organism evidence="7">
    <name type="scientific">Candidatus Iainarchaeum sp</name>
    <dbReference type="NCBI Taxonomy" id="3101447"/>
    <lineage>
        <taxon>Archaea</taxon>
        <taxon>Candidatus Iainarchaeota</taxon>
        <taxon>Candidatus Iainarchaeia</taxon>
        <taxon>Candidatus Iainarchaeales</taxon>
        <taxon>Candidatus Iainarchaeaceae</taxon>
        <taxon>Candidatus Iainarchaeum</taxon>
    </lineage>
</organism>
<dbReference type="InterPro" id="IPR023267">
    <property type="entry name" value="RCMT"/>
</dbReference>
<keyword evidence="2 7" id="KW-0489">Methyltransferase</keyword>
<dbReference type="PRINTS" id="PR02008">
    <property type="entry name" value="RCMTFAMILY"/>
</dbReference>
<dbReference type="Gene3D" id="3.40.50.150">
    <property type="entry name" value="Vaccinia Virus protein VP39"/>
    <property type="match status" value="1"/>
</dbReference>
<evidence type="ECO:0000256" key="4">
    <source>
        <dbReference type="ARBA" id="ARBA00022691"/>
    </source>
</evidence>
<dbReference type="EMBL" id="CP064981">
    <property type="protein sequence ID" value="QQR92457.1"/>
    <property type="molecule type" value="Genomic_DNA"/>
</dbReference>
<protein>
    <submittedName>
        <fullName evidence="7">RsmB/NOP family class I SAM-dependent RNA methyltransferase</fullName>
    </submittedName>
</protein>
<sequence>MVQFSSRLLERYKELLPEPKDFEAYLKISKKKFPKIIRINTLKTSPEQIKAWMKERHLEYSEIEGFPHALQLHNVWMLMGGIWETRNGFIHAQELASQIPARVLAPKPGETVLDMAAAPGNKTSQLAEMMQNQGIVVAVEKNKERCKSLRYLLNRLGVVNAIVCMQDATQLPSTLQFDKILLDAPCSGEGLLRKKAQALKGWTEKLVYQRAELQVQLLKKAVQLVRPGGEIVYSVCTLSPEECEGVLTTVLKAHPEMKIVKCDLFGLKTRPGLSQFRNRQFEKGMEWTHRLYPQDNNSQSFFVAKLVKSHGKHAEGSA</sequence>
<dbReference type="InterPro" id="IPR018314">
    <property type="entry name" value="RsmB/NOL1/NOP2-like_CS"/>
</dbReference>
<gene>
    <name evidence="7" type="ORF">IPJ89_04890</name>
</gene>
<dbReference type="GO" id="GO:0003723">
    <property type="term" value="F:RNA binding"/>
    <property type="evidence" value="ECO:0007669"/>
    <property type="project" value="UniProtKB-KW"/>
</dbReference>
<accession>A0A7T9DJI7</accession>
<comment type="similarity">
    <text evidence="1">Belongs to the class I-like SAM-binding methyltransferase superfamily. RsmB/NOP family.</text>
</comment>
<dbReference type="InterPro" id="IPR011023">
    <property type="entry name" value="Nop2p"/>
</dbReference>
<dbReference type="PANTHER" id="PTHR22807">
    <property type="entry name" value="NOP2 YEAST -RELATED NOL1/NOP2/FMU SUN DOMAIN-CONTAINING"/>
    <property type="match status" value="1"/>
</dbReference>
<evidence type="ECO:0000256" key="1">
    <source>
        <dbReference type="ARBA" id="ARBA00007494"/>
    </source>
</evidence>
<dbReference type="GO" id="GO:0016428">
    <property type="term" value="F:tRNA (cytidine-5-)-methyltransferase activity"/>
    <property type="evidence" value="ECO:0007669"/>
    <property type="project" value="TreeGrafter"/>
</dbReference>
<dbReference type="NCBIfam" id="TIGR00446">
    <property type="entry name" value="nop2p"/>
    <property type="match status" value="1"/>
</dbReference>
<dbReference type="InterPro" id="IPR049560">
    <property type="entry name" value="MeTrfase_RsmB-F_NOP2_cat"/>
</dbReference>
<proteinExistence type="inferred from homology"/>
<name>A0A7T9DJI7_9ARCH</name>
<evidence type="ECO:0000313" key="7">
    <source>
        <dbReference type="EMBL" id="QQR92457.1"/>
    </source>
</evidence>
<dbReference type="PROSITE" id="PS51686">
    <property type="entry name" value="SAM_MT_RSMB_NOP"/>
    <property type="match status" value="1"/>
</dbReference>
<evidence type="ECO:0000256" key="5">
    <source>
        <dbReference type="ARBA" id="ARBA00022884"/>
    </source>
</evidence>
<keyword evidence="3 7" id="KW-0808">Transferase</keyword>
<dbReference type="GO" id="GO:0030488">
    <property type="term" value="P:tRNA methylation"/>
    <property type="evidence" value="ECO:0007669"/>
    <property type="project" value="TreeGrafter"/>
</dbReference>
<dbReference type="PANTHER" id="PTHR22807:SF74">
    <property type="entry name" value="TRNA (CYTOSINE(48)-C(5))-METHYLTRANSFERASE"/>
    <property type="match status" value="1"/>
</dbReference>
<evidence type="ECO:0000256" key="2">
    <source>
        <dbReference type="ARBA" id="ARBA00022603"/>
    </source>
</evidence>
<dbReference type="SUPFAM" id="SSF53335">
    <property type="entry name" value="S-adenosyl-L-methionine-dependent methyltransferases"/>
    <property type="match status" value="1"/>
</dbReference>
<dbReference type="Pfam" id="PF01189">
    <property type="entry name" value="Methyltr_RsmB-F"/>
    <property type="match status" value="1"/>
</dbReference>
<dbReference type="InterPro" id="IPR029063">
    <property type="entry name" value="SAM-dependent_MTases_sf"/>
</dbReference>
<reference evidence="7" key="1">
    <citation type="submission" date="2020-11" db="EMBL/GenBank/DDBJ databases">
        <title>Connecting structure to function with the recovery of over 1000 high-quality activated sludge metagenome-assembled genomes encoding full-length rRNA genes using long-read sequencing.</title>
        <authorList>
            <person name="Singleton C.M."/>
            <person name="Petriglieri F."/>
            <person name="Kristensen J.M."/>
            <person name="Kirkegaard R.H."/>
            <person name="Michaelsen T.Y."/>
            <person name="Andersen M.H."/>
            <person name="Karst S.M."/>
            <person name="Dueholm M.S."/>
            <person name="Nielsen P.H."/>
            <person name="Albertsen M."/>
        </authorList>
    </citation>
    <scope>NUCLEOTIDE SEQUENCE</scope>
    <source>
        <strain evidence="7">Fred_18-Q3-R57-64_BAT3C.431</strain>
    </source>
</reference>
<evidence type="ECO:0000256" key="3">
    <source>
        <dbReference type="ARBA" id="ARBA00022679"/>
    </source>
</evidence>
<evidence type="ECO:0000259" key="6">
    <source>
        <dbReference type="PROSITE" id="PS51686"/>
    </source>
</evidence>
<keyword evidence="4" id="KW-0949">S-adenosyl-L-methionine</keyword>